<evidence type="ECO:0000313" key="5">
    <source>
        <dbReference type="EMBL" id="VDK36745.1"/>
    </source>
</evidence>
<evidence type="ECO:0000256" key="3">
    <source>
        <dbReference type="ARBA" id="ARBA00041661"/>
    </source>
</evidence>
<name>A0A3P6Q9H5_DIBLA</name>
<reference evidence="5 6" key="1">
    <citation type="submission" date="2018-11" db="EMBL/GenBank/DDBJ databases">
        <authorList>
            <consortium name="Pathogen Informatics"/>
        </authorList>
    </citation>
    <scope>NUCLEOTIDE SEQUENCE [LARGE SCALE GENOMIC DNA]</scope>
</reference>
<organism evidence="5 6">
    <name type="scientific">Dibothriocephalus latus</name>
    <name type="common">Fish tapeworm</name>
    <name type="synonym">Diphyllobothrium latum</name>
    <dbReference type="NCBI Taxonomy" id="60516"/>
    <lineage>
        <taxon>Eukaryota</taxon>
        <taxon>Metazoa</taxon>
        <taxon>Spiralia</taxon>
        <taxon>Lophotrochozoa</taxon>
        <taxon>Platyhelminthes</taxon>
        <taxon>Cestoda</taxon>
        <taxon>Eucestoda</taxon>
        <taxon>Diphyllobothriidea</taxon>
        <taxon>Diphyllobothriidae</taxon>
        <taxon>Dibothriocephalus</taxon>
    </lineage>
</organism>
<dbReference type="PANTHER" id="PTHR15414:SF0">
    <property type="entry name" value="ENDOPLASMIC RETICULUM LECTIN 1"/>
    <property type="match status" value="1"/>
</dbReference>
<accession>A0A3P6Q9H5</accession>
<dbReference type="Proteomes" id="UP000281553">
    <property type="component" value="Unassembled WGS sequence"/>
</dbReference>
<sequence>MVVCTHISGSAICIIFSSLFTFTWPNAEAFDLNDDVFYHIRWKEEEISPREDSPYVLVNTIHNESFSCSLPTAIKGKDYQAYVESDKNGSMLLKEMFTAVPCTYKVYGYWTYELCHDKHIRQYRAEVISPESTRIVKEFYLGYKQAPETDADMGSFEVCSS</sequence>
<evidence type="ECO:0000256" key="1">
    <source>
        <dbReference type="ARBA" id="ARBA00037585"/>
    </source>
</evidence>
<gene>
    <name evidence="5" type="ORF">DILT_LOCUS805</name>
</gene>
<dbReference type="InterPro" id="IPR012913">
    <property type="entry name" value="OS9-like_dom"/>
</dbReference>
<dbReference type="InterPro" id="IPR045149">
    <property type="entry name" value="OS-9-like"/>
</dbReference>
<dbReference type="Pfam" id="PF07915">
    <property type="entry name" value="PRKCSH"/>
    <property type="match status" value="1"/>
</dbReference>
<dbReference type="GO" id="GO:0030968">
    <property type="term" value="P:endoplasmic reticulum unfolded protein response"/>
    <property type="evidence" value="ECO:0007669"/>
    <property type="project" value="InterPro"/>
</dbReference>
<proteinExistence type="predicted"/>
<dbReference type="AlphaFoldDB" id="A0A3P6Q9H5"/>
<dbReference type="OrthoDB" id="6272441at2759"/>
<dbReference type="PANTHER" id="PTHR15414">
    <property type="entry name" value="OS-9-RELATED"/>
    <property type="match status" value="1"/>
</dbReference>
<keyword evidence="6" id="KW-1185">Reference proteome</keyword>
<evidence type="ECO:0000313" key="6">
    <source>
        <dbReference type="Proteomes" id="UP000281553"/>
    </source>
</evidence>
<dbReference type="GO" id="GO:0005788">
    <property type="term" value="C:endoplasmic reticulum lumen"/>
    <property type="evidence" value="ECO:0007669"/>
    <property type="project" value="TreeGrafter"/>
</dbReference>
<dbReference type="InterPro" id="IPR009011">
    <property type="entry name" value="Man6P_isomerase_rcpt-bd_dom_sf"/>
</dbReference>
<evidence type="ECO:0000259" key="4">
    <source>
        <dbReference type="Pfam" id="PF07915"/>
    </source>
</evidence>
<dbReference type="Gene3D" id="2.70.130.10">
    <property type="entry name" value="Mannose-6-phosphate receptor binding domain"/>
    <property type="match status" value="1"/>
</dbReference>
<feature type="domain" description="Protein OS9-like" evidence="4">
    <location>
        <begin position="102"/>
        <end position="145"/>
    </location>
</feature>
<comment type="function">
    <text evidence="1">Probable lectin that binds selectively to improperly folded lumenal proteins. May function in endoplasmic reticulum quality control and endoplasmic reticulum-associated degradation (ERAD) of both non-glycosylated proteins and glycoproteins.</text>
</comment>
<protein>
    <recommendedName>
        <fullName evidence="2">Endoplasmic reticulum lectin 1</fullName>
    </recommendedName>
    <alternativeName>
        <fullName evidence="3">ER lectin</fullName>
    </alternativeName>
</protein>
<dbReference type="GO" id="GO:0030970">
    <property type="term" value="P:retrograde protein transport, ER to cytosol"/>
    <property type="evidence" value="ECO:0007669"/>
    <property type="project" value="TreeGrafter"/>
</dbReference>
<evidence type="ECO:0000256" key="2">
    <source>
        <dbReference type="ARBA" id="ARBA00041108"/>
    </source>
</evidence>
<dbReference type="EMBL" id="UYRU01003974">
    <property type="protein sequence ID" value="VDK36745.1"/>
    <property type="molecule type" value="Genomic_DNA"/>
</dbReference>